<evidence type="ECO:0000256" key="8">
    <source>
        <dbReference type="SAM" id="MobiDB-lite"/>
    </source>
</evidence>
<dbReference type="OrthoDB" id="24581at2759"/>
<keyword evidence="3" id="KW-0547">Nucleotide-binding</keyword>
<name>A0A8J4PN29_9MYCE</name>
<dbReference type="InterPro" id="IPR017438">
    <property type="entry name" value="ATP-NAD_kinase_N"/>
</dbReference>
<keyword evidence="2" id="KW-0808">Transferase</keyword>
<dbReference type="GO" id="GO:0005524">
    <property type="term" value="F:ATP binding"/>
    <property type="evidence" value="ECO:0007669"/>
    <property type="project" value="UniProtKB-KW"/>
</dbReference>
<dbReference type="InterPro" id="IPR017437">
    <property type="entry name" value="ATP-NAD_kinase_PpnK-typ_C"/>
</dbReference>
<keyword evidence="9" id="KW-0732">Signal</keyword>
<keyword evidence="5" id="KW-0067">ATP-binding</keyword>
<gene>
    <name evidence="10" type="ORF">CYY_008696</name>
</gene>
<keyword evidence="6" id="KW-0521">NADP</keyword>
<protein>
    <recommendedName>
        <fullName evidence="12">NAD+ kinase family protein</fullName>
    </recommendedName>
</protein>
<feature type="compositionally biased region" description="Polar residues" evidence="8">
    <location>
        <begin position="38"/>
        <end position="47"/>
    </location>
</feature>
<dbReference type="FunFam" id="2.60.200.30:FF:000009">
    <property type="entry name" value="Poly(P)/ATP NAD kinase"/>
    <property type="match status" value="1"/>
</dbReference>
<feature type="compositionally biased region" description="Polar residues" evidence="8">
    <location>
        <begin position="69"/>
        <end position="78"/>
    </location>
</feature>
<evidence type="ECO:0000256" key="5">
    <source>
        <dbReference type="ARBA" id="ARBA00022840"/>
    </source>
</evidence>
<feature type="region of interest" description="Disordered" evidence="8">
    <location>
        <begin position="38"/>
        <end position="84"/>
    </location>
</feature>
<evidence type="ECO:0000256" key="9">
    <source>
        <dbReference type="SAM" id="SignalP"/>
    </source>
</evidence>
<dbReference type="EMBL" id="AJWJ01000562">
    <property type="protein sequence ID" value="KAF2069982.1"/>
    <property type="molecule type" value="Genomic_DNA"/>
</dbReference>
<accession>A0A8J4PN29</accession>
<dbReference type="Proteomes" id="UP000695562">
    <property type="component" value="Unassembled WGS sequence"/>
</dbReference>
<evidence type="ECO:0000256" key="1">
    <source>
        <dbReference type="ARBA" id="ARBA00010995"/>
    </source>
</evidence>
<keyword evidence="11" id="KW-1185">Reference proteome</keyword>
<comment type="similarity">
    <text evidence="1">Belongs to the NAD kinase family.</text>
</comment>
<keyword evidence="7" id="KW-0520">NAD</keyword>
<reference evidence="10" key="1">
    <citation type="submission" date="2020-01" db="EMBL/GenBank/DDBJ databases">
        <title>Development of genomics and gene disruption for Polysphondylium violaceum indicates a role for the polyketide synthase stlB in stalk morphogenesis.</title>
        <authorList>
            <person name="Narita B."/>
            <person name="Kawabe Y."/>
            <person name="Kin K."/>
            <person name="Saito T."/>
            <person name="Gibbs R."/>
            <person name="Kuspa A."/>
            <person name="Muzny D."/>
            <person name="Queller D."/>
            <person name="Richards S."/>
            <person name="Strassman J."/>
            <person name="Sucgang R."/>
            <person name="Worley K."/>
            <person name="Schaap P."/>
        </authorList>
    </citation>
    <scope>NUCLEOTIDE SEQUENCE</scope>
    <source>
        <strain evidence="10">QSvi11</strain>
    </source>
</reference>
<evidence type="ECO:0000313" key="10">
    <source>
        <dbReference type="EMBL" id="KAF2069982.1"/>
    </source>
</evidence>
<proteinExistence type="inferred from homology"/>
<evidence type="ECO:0000256" key="2">
    <source>
        <dbReference type="ARBA" id="ARBA00022679"/>
    </source>
</evidence>
<evidence type="ECO:0000256" key="7">
    <source>
        <dbReference type="ARBA" id="ARBA00023027"/>
    </source>
</evidence>
<dbReference type="Gene3D" id="3.40.50.10330">
    <property type="entry name" value="Probable inorganic polyphosphate/atp-NAD kinase, domain 1"/>
    <property type="match status" value="1"/>
</dbReference>
<dbReference type="InterPro" id="IPR016064">
    <property type="entry name" value="NAD/diacylglycerol_kinase_sf"/>
</dbReference>
<organism evidence="10 11">
    <name type="scientific">Polysphondylium violaceum</name>
    <dbReference type="NCBI Taxonomy" id="133409"/>
    <lineage>
        <taxon>Eukaryota</taxon>
        <taxon>Amoebozoa</taxon>
        <taxon>Evosea</taxon>
        <taxon>Eumycetozoa</taxon>
        <taxon>Dictyostelia</taxon>
        <taxon>Dictyosteliales</taxon>
        <taxon>Dictyosteliaceae</taxon>
        <taxon>Polysphondylium</taxon>
    </lineage>
</organism>
<dbReference type="HAMAP" id="MF_00361">
    <property type="entry name" value="NAD_kinase"/>
    <property type="match status" value="1"/>
</dbReference>
<sequence length="585" mass="65974">MYISELCIVIIVFLLPIRHTVLEYINAYIKKKLNIDSSNNDKSTTEVNNSSSSNKNGCSHCDCKEKQQDSINNNSSKLETNEDNIDTNHLDKTFLLPTPLKKNNTIVDIPNVNQNNSSNNSNDSDLIKVTGNRKDKANWSSSDEEESSSPNSFLSPLNFTTGKNKKTKKNQVYSVSTFYSGCELPMNKKTEHDQQLDLTNNINHNRPSDYLSEQQQKHLKYNQEEEQQEEGAEDTEEDIEEENEINILPSPRDICIKKLKKRKCILPQVLQLKWRTKPKKILIIKKYHDEYVQSLITPLIFWLNSIGVEIIKESEDVCDSPTIRSLKEITNLYSIDFIICMGGDGTILHTSSLFKKYIPPILSFSLGSLGFLTTFDYDNHKDYIRQVIDGNSFVSYRLRLSCSVLSNSNSSKQSYQVLNEVTIDRGTNPYLSNLECSCDGKLITIVQADGLIIATSTGSTAYSLSAGGSLVHPTIPAILITPICPHTLSFRPVILPSTSLLTIRVPENSRCSVWASFDGKNRQELRQGDSVVIKTSKWAVPVVCKTDESNEWFEKLANNLNWNVRMVQKSFSGSDPSPSLLNNLN</sequence>
<feature type="compositionally biased region" description="Low complexity" evidence="8">
    <location>
        <begin position="111"/>
        <end position="124"/>
    </location>
</feature>
<dbReference type="Pfam" id="PF20143">
    <property type="entry name" value="NAD_kinase_C"/>
    <property type="match status" value="1"/>
</dbReference>
<feature type="compositionally biased region" description="Low complexity" evidence="8">
    <location>
        <begin position="148"/>
        <end position="162"/>
    </location>
</feature>
<feature type="region of interest" description="Disordered" evidence="8">
    <location>
        <begin position="199"/>
        <end position="243"/>
    </location>
</feature>
<comment type="caution">
    <text evidence="10">The sequence shown here is derived from an EMBL/GenBank/DDBJ whole genome shotgun (WGS) entry which is preliminary data.</text>
</comment>
<evidence type="ECO:0000256" key="4">
    <source>
        <dbReference type="ARBA" id="ARBA00022777"/>
    </source>
</evidence>
<feature type="signal peptide" evidence="9">
    <location>
        <begin position="1"/>
        <end position="22"/>
    </location>
</feature>
<evidence type="ECO:0000256" key="3">
    <source>
        <dbReference type="ARBA" id="ARBA00022741"/>
    </source>
</evidence>
<evidence type="ECO:0008006" key="12">
    <source>
        <dbReference type="Google" id="ProtNLM"/>
    </source>
</evidence>
<dbReference type="GO" id="GO:0019674">
    <property type="term" value="P:NAD+ metabolic process"/>
    <property type="evidence" value="ECO:0007669"/>
    <property type="project" value="InterPro"/>
</dbReference>
<keyword evidence="4" id="KW-0418">Kinase</keyword>
<dbReference type="PANTHER" id="PTHR20275:SF42">
    <property type="entry name" value="NAD+ KINASE FAMILY PROTEIN"/>
    <property type="match status" value="1"/>
</dbReference>
<dbReference type="Pfam" id="PF01513">
    <property type="entry name" value="NAD_kinase"/>
    <property type="match status" value="1"/>
</dbReference>
<evidence type="ECO:0000256" key="6">
    <source>
        <dbReference type="ARBA" id="ARBA00022857"/>
    </source>
</evidence>
<dbReference type="PANTHER" id="PTHR20275">
    <property type="entry name" value="NAD KINASE"/>
    <property type="match status" value="1"/>
</dbReference>
<dbReference type="InterPro" id="IPR002504">
    <property type="entry name" value="NADK"/>
</dbReference>
<dbReference type="Gene3D" id="2.60.200.30">
    <property type="entry name" value="Probable inorganic polyphosphate/atp-NAD kinase, domain 2"/>
    <property type="match status" value="1"/>
</dbReference>
<dbReference type="GO" id="GO:0006741">
    <property type="term" value="P:NADP+ biosynthetic process"/>
    <property type="evidence" value="ECO:0007669"/>
    <property type="project" value="InterPro"/>
</dbReference>
<feature type="chain" id="PRO_5035242237" description="NAD+ kinase family protein" evidence="9">
    <location>
        <begin position="23"/>
        <end position="585"/>
    </location>
</feature>
<evidence type="ECO:0000313" key="11">
    <source>
        <dbReference type="Proteomes" id="UP000695562"/>
    </source>
</evidence>
<dbReference type="SUPFAM" id="SSF111331">
    <property type="entry name" value="NAD kinase/diacylglycerol kinase-like"/>
    <property type="match status" value="1"/>
</dbReference>
<feature type="region of interest" description="Disordered" evidence="8">
    <location>
        <begin position="108"/>
        <end position="166"/>
    </location>
</feature>
<dbReference type="GO" id="GO:0003951">
    <property type="term" value="F:NAD+ kinase activity"/>
    <property type="evidence" value="ECO:0007669"/>
    <property type="project" value="InterPro"/>
</dbReference>
<feature type="compositionally biased region" description="Acidic residues" evidence="8">
    <location>
        <begin position="224"/>
        <end position="243"/>
    </location>
</feature>
<dbReference type="AlphaFoldDB" id="A0A8J4PN29"/>